<name>A0ABP0FRW5_CLALP</name>
<evidence type="ECO:0000313" key="1">
    <source>
        <dbReference type="EMBL" id="CAK8682386.1"/>
    </source>
</evidence>
<organism evidence="1 2">
    <name type="scientific">Clavelina lepadiformis</name>
    <name type="common">Light-bulb sea squirt</name>
    <name type="synonym">Ascidia lepadiformis</name>
    <dbReference type="NCBI Taxonomy" id="159417"/>
    <lineage>
        <taxon>Eukaryota</taxon>
        <taxon>Metazoa</taxon>
        <taxon>Chordata</taxon>
        <taxon>Tunicata</taxon>
        <taxon>Ascidiacea</taxon>
        <taxon>Aplousobranchia</taxon>
        <taxon>Clavelinidae</taxon>
        <taxon>Clavelina</taxon>
    </lineage>
</organism>
<keyword evidence="2" id="KW-1185">Reference proteome</keyword>
<dbReference type="Proteomes" id="UP001642483">
    <property type="component" value="Unassembled WGS sequence"/>
</dbReference>
<evidence type="ECO:0000313" key="2">
    <source>
        <dbReference type="Proteomes" id="UP001642483"/>
    </source>
</evidence>
<protein>
    <submittedName>
        <fullName evidence="1">Uncharacterized protein</fullName>
    </submittedName>
</protein>
<dbReference type="EMBL" id="CAWYQH010000090">
    <property type="protein sequence ID" value="CAK8682386.1"/>
    <property type="molecule type" value="Genomic_DNA"/>
</dbReference>
<sequence length="87" mass="9266">MAIFLRLANLDLFSDAIQGMRQKLASGHIIITSITSLWGLGSPVLKVVNPSALTKASAHARKIDIGSGINIRQNVVAQKPTKVKTSS</sequence>
<gene>
    <name evidence="1" type="ORF">CVLEPA_LOCUS13054</name>
</gene>
<comment type="caution">
    <text evidence="1">The sequence shown here is derived from an EMBL/GenBank/DDBJ whole genome shotgun (WGS) entry which is preliminary data.</text>
</comment>
<accession>A0ABP0FRW5</accession>
<proteinExistence type="predicted"/>
<reference evidence="1 2" key="1">
    <citation type="submission" date="2024-02" db="EMBL/GenBank/DDBJ databases">
        <authorList>
            <person name="Daric V."/>
            <person name="Darras S."/>
        </authorList>
    </citation>
    <scope>NUCLEOTIDE SEQUENCE [LARGE SCALE GENOMIC DNA]</scope>
</reference>